<evidence type="ECO:0000256" key="1">
    <source>
        <dbReference type="ARBA" id="ARBA00004196"/>
    </source>
</evidence>
<dbReference type="SUPFAM" id="SSF111369">
    <property type="entry name" value="HlyD-like secretion proteins"/>
    <property type="match status" value="1"/>
</dbReference>
<dbReference type="InterPro" id="IPR050465">
    <property type="entry name" value="UPF0194_transport"/>
</dbReference>
<dbReference type="Gene3D" id="2.40.50.100">
    <property type="match status" value="1"/>
</dbReference>
<protein>
    <submittedName>
        <fullName evidence="7">Efflux RND transporter periplasmic adaptor subunit</fullName>
    </submittedName>
</protein>
<feature type="compositionally biased region" description="Low complexity" evidence="4">
    <location>
        <begin position="241"/>
        <end position="269"/>
    </location>
</feature>
<reference evidence="8" key="1">
    <citation type="journal article" date="2019" name="Int. J. Syst. Evol. Microbiol.">
        <title>The Global Catalogue of Microorganisms (GCM) 10K type strain sequencing project: providing services to taxonomists for standard genome sequencing and annotation.</title>
        <authorList>
            <consortium name="The Broad Institute Genomics Platform"/>
            <consortium name="The Broad Institute Genome Sequencing Center for Infectious Disease"/>
            <person name="Wu L."/>
            <person name="Ma J."/>
        </authorList>
    </citation>
    <scope>NUCLEOTIDE SEQUENCE [LARGE SCALE GENOMIC DNA]</scope>
    <source>
        <strain evidence="8">ICMP 6774ER</strain>
    </source>
</reference>
<comment type="similarity">
    <text evidence="2">Belongs to the membrane fusion protein (MFP) (TC 8.A.1) family.</text>
</comment>
<feature type="domain" description="Multidrug resistance protein MdtA-like C-terminal permuted SH3" evidence="6">
    <location>
        <begin position="474"/>
        <end position="530"/>
    </location>
</feature>
<dbReference type="Pfam" id="PF25967">
    <property type="entry name" value="RND-MFP_C"/>
    <property type="match status" value="1"/>
</dbReference>
<evidence type="ECO:0000259" key="6">
    <source>
        <dbReference type="Pfam" id="PF25967"/>
    </source>
</evidence>
<dbReference type="Pfam" id="PF25954">
    <property type="entry name" value="Beta-barrel_RND_2"/>
    <property type="match status" value="1"/>
</dbReference>
<gene>
    <name evidence="7" type="ORF">ACFSKW_26240</name>
</gene>
<organism evidence="7 8">
    <name type="scientific">Nonomuraea mangrovi</name>
    <dbReference type="NCBI Taxonomy" id="2316207"/>
    <lineage>
        <taxon>Bacteria</taxon>
        <taxon>Bacillati</taxon>
        <taxon>Actinomycetota</taxon>
        <taxon>Actinomycetes</taxon>
        <taxon>Streptosporangiales</taxon>
        <taxon>Streptosporangiaceae</taxon>
        <taxon>Nonomuraea</taxon>
    </lineage>
</organism>
<keyword evidence="3" id="KW-0175">Coiled coil</keyword>
<dbReference type="Gene3D" id="2.40.420.20">
    <property type="match status" value="1"/>
</dbReference>
<dbReference type="Proteomes" id="UP001597368">
    <property type="component" value="Unassembled WGS sequence"/>
</dbReference>
<feature type="region of interest" description="Disordered" evidence="4">
    <location>
        <begin position="172"/>
        <end position="332"/>
    </location>
</feature>
<dbReference type="NCBIfam" id="TIGR01730">
    <property type="entry name" value="RND_mfp"/>
    <property type="match status" value="1"/>
</dbReference>
<dbReference type="InterPro" id="IPR058627">
    <property type="entry name" value="MdtA-like_C"/>
</dbReference>
<dbReference type="InterPro" id="IPR006143">
    <property type="entry name" value="RND_pump_MFP"/>
</dbReference>
<evidence type="ECO:0000313" key="8">
    <source>
        <dbReference type="Proteomes" id="UP001597368"/>
    </source>
</evidence>
<evidence type="ECO:0000256" key="2">
    <source>
        <dbReference type="ARBA" id="ARBA00009477"/>
    </source>
</evidence>
<dbReference type="Gene3D" id="2.40.30.170">
    <property type="match status" value="1"/>
</dbReference>
<evidence type="ECO:0000259" key="5">
    <source>
        <dbReference type="Pfam" id="PF25954"/>
    </source>
</evidence>
<evidence type="ECO:0000256" key="3">
    <source>
        <dbReference type="ARBA" id="ARBA00023054"/>
    </source>
</evidence>
<feature type="domain" description="CusB-like beta-barrel" evidence="5">
    <location>
        <begin position="394"/>
        <end position="469"/>
    </location>
</feature>
<comment type="subcellular location">
    <subcellularLocation>
        <location evidence="1">Cell envelope</location>
    </subcellularLocation>
</comment>
<dbReference type="InterPro" id="IPR058792">
    <property type="entry name" value="Beta-barrel_RND_2"/>
</dbReference>
<keyword evidence="8" id="KW-1185">Reference proteome</keyword>
<sequence>MRPSHMRRGGLAVAAAALAGAGVLVVVLGDDPAPSSTVRLAAAQRGTVTASVSAAGSTKDGSRRDLAFGASGKVQGLKVKVGDKVRKGRVLAWTDATAAREAYAAAKADVAAAQDAVDTAASCSSAQAGVPDAAQAGGPVATAGVSDTAQAGLSDAAQAGGLGAGIALAAFTPVTPQGTPSPEPRGADPDEPEEPVPTVTVTVTEPAPTVTVTVTATPSAQVPAPRPTGDLGGIPAVTAHPTSAPDDGPAASPGPSAAASGRPTGGPSAKPSAKASGRPSAKPSAGTTGRPSARPSAGASGEPGRAPDGRPSPGPQASAGPSGQAKANCGMGEEQAGSALAKAQAAMEQAADAVRATRIVAPVSGTVLSVGGGRGDSVGTGTFISLGDLDELQVEAMFTESDVNSLALGQKAGVTLATRQGERHTGTVAHIAPTATATDRLVRYAVTVTFDDPPSGLLVGQSATVTVTTGEADDALYVPAQAVRTRTDGTATVTVKTAAGQKEQPVTTGVRGDQYVQIEQGLSDSDQVVLVEGGTGEFPDGSWPED</sequence>
<name>A0ABW4T0J8_9ACTN</name>
<dbReference type="EMBL" id="JBHUFV010000038">
    <property type="protein sequence ID" value="MFD1934978.1"/>
    <property type="molecule type" value="Genomic_DNA"/>
</dbReference>
<accession>A0ABW4T0J8</accession>
<feature type="compositionally biased region" description="Low complexity" evidence="4">
    <location>
        <begin position="196"/>
        <end position="223"/>
    </location>
</feature>
<feature type="compositionally biased region" description="Low complexity" evidence="4">
    <location>
        <begin position="315"/>
        <end position="325"/>
    </location>
</feature>
<dbReference type="PANTHER" id="PTHR32347">
    <property type="entry name" value="EFFLUX SYSTEM COMPONENT YKNX-RELATED"/>
    <property type="match status" value="1"/>
</dbReference>
<comment type="caution">
    <text evidence="7">The sequence shown here is derived from an EMBL/GenBank/DDBJ whole genome shotgun (WGS) entry which is preliminary data.</text>
</comment>
<dbReference type="RefSeq" id="WP_379575093.1">
    <property type="nucleotide sequence ID" value="NZ_JBHUFV010000038.1"/>
</dbReference>
<evidence type="ECO:0000256" key="4">
    <source>
        <dbReference type="SAM" id="MobiDB-lite"/>
    </source>
</evidence>
<evidence type="ECO:0000313" key="7">
    <source>
        <dbReference type="EMBL" id="MFD1934978.1"/>
    </source>
</evidence>
<proteinExistence type="inferred from homology"/>